<protein>
    <recommendedName>
        <fullName evidence="6">Cell wall mannoprotein PIR1-like C-terminal domain-containing protein</fullName>
    </recommendedName>
</protein>
<evidence type="ECO:0000313" key="7">
    <source>
        <dbReference type="EMBL" id="KAF1989424.1"/>
    </source>
</evidence>
<keyword evidence="2" id="KW-0134">Cell wall</keyword>
<evidence type="ECO:0000256" key="2">
    <source>
        <dbReference type="ARBA" id="ARBA00022512"/>
    </source>
</evidence>
<dbReference type="GO" id="GO:0005199">
    <property type="term" value="F:structural constituent of cell wall"/>
    <property type="evidence" value="ECO:0007669"/>
    <property type="project" value="TreeGrafter"/>
</dbReference>
<comment type="similarity">
    <text evidence="5">Belongs to the PIR protein family.</text>
</comment>
<dbReference type="EMBL" id="ML977145">
    <property type="protein sequence ID" value="KAF1989424.1"/>
    <property type="molecule type" value="Genomic_DNA"/>
</dbReference>
<reference evidence="7" key="1">
    <citation type="journal article" date="2020" name="Stud. Mycol.">
        <title>101 Dothideomycetes genomes: a test case for predicting lifestyles and emergence of pathogens.</title>
        <authorList>
            <person name="Haridas S."/>
            <person name="Albert R."/>
            <person name="Binder M."/>
            <person name="Bloem J."/>
            <person name="Labutti K."/>
            <person name="Salamov A."/>
            <person name="Andreopoulos B."/>
            <person name="Baker S."/>
            <person name="Barry K."/>
            <person name="Bills G."/>
            <person name="Bluhm B."/>
            <person name="Cannon C."/>
            <person name="Castanera R."/>
            <person name="Culley D."/>
            <person name="Daum C."/>
            <person name="Ezra D."/>
            <person name="Gonzalez J."/>
            <person name="Henrissat B."/>
            <person name="Kuo A."/>
            <person name="Liang C."/>
            <person name="Lipzen A."/>
            <person name="Lutzoni F."/>
            <person name="Magnuson J."/>
            <person name="Mondo S."/>
            <person name="Nolan M."/>
            <person name="Ohm R."/>
            <person name="Pangilinan J."/>
            <person name="Park H.-J."/>
            <person name="Ramirez L."/>
            <person name="Alfaro M."/>
            <person name="Sun H."/>
            <person name="Tritt A."/>
            <person name="Yoshinaga Y."/>
            <person name="Zwiers L.-H."/>
            <person name="Turgeon B."/>
            <person name="Goodwin S."/>
            <person name="Spatafora J."/>
            <person name="Crous P."/>
            <person name="Grigoriev I."/>
        </authorList>
    </citation>
    <scope>NUCLEOTIDE SEQUENCE</scope>
    <source>
        <strain evidence="7">CBS 113979</strain>
    </source>
</reference>
<accession>A0A6G1H8P0</accession>
<dbReference type="Proteomes" id="UP000800041">
    <property type="component" value="Unassembled WGS sequence"/>
</dbReference>
<dbReference type="Pfam" id="PF22799">
    <property type="entry name" value="PIR1-like_C"/>
    <property type="match status" value="1"/>
</dbReference>
<evidence type="ECO:0000259" key="6">
    <source>
        <dbReference type="Pfam" id="PF22799"/>
    </source>
</evidence>
<dbReference type="GO" id="GO:0009277">
    <property type="term" value="C:fungal-type cell wall"/>
    <property type="evidence" value="ECO:0007669"/>
    <property type="project" value="TreeGrafter"/>
</dbReference>
<evidence type="ECO:0000256" key="3">
    <source>
        <dbReference type="ARBA" id="ARBA00022525"/>
    </source>
</evidence>
<feature type="domain" description="Cell wall mannoprotein PIR1-like C-terminal" evidence="6">
    <location>
        <begin position="66"/>
        <end position="145"/>
    </location>
</feature>
<evidence type="ECO:0000256" key="4">
    <source>
        <dbReference type="ARBA" id="ARBA00022729"/>
    </source>
</evidence>
<evidence type="ECO:0000256" key="1">
    <source>
        <dbReference type="ARBA" id="ARBA00004191"/>
    </source>
</evidence>
<proteinExistence type="inferred from homology"/>
<keyword evidence="4" id="KW-0732">Signal</keyword>
<organism evidence="7 8">
    <name type="scientific">Aulographum hederae CBS 113979</name>
    <dbReference type="NCBI Taxonomy" id="1176131"/>
    <lineage>
        <taxon>Eukaryota</taxon>
        <taxon>Fungi</taxon>
        <taxon>Dikarya</taxon>
        <taxon>Ascomycota</taxon>
        <taxon>Pezizomycotina</taxon>
        <taxon>Dothideomycetes</taxon>
        <taxon>Pleosporomycetidae</taxon>
        <taxon>Aulographales</taxon>
        <taxon>Aulographaceae</taxon>
    </lineage>
</organism>
<sequence length="156" mass="16451">MAPGSPLSVPANHQVGGQDLVRSVIRFKKSADTDPSGSKTSNADAGPAALVGCDSPTALSLNIRNGILKDRQGRIGYIASNYQFQFDGPPQHGALVTAGFSVCGNGSLALGPKNVFYQCLSGGKPGSFDYYNLYDRWIAPQCEPVTISIVKLQQCS</sequence>
<dbReference type="PANTHER" id="PTHR47254">
    <property type="entry name" value="CELL WALL MANNOPROTEIN CIS3-RELATED"/>
    <property type="match status" value="1"/>
</dbReference>
<dbReference type="PANTHER" id="PTHR47254:SF1">
    <property type="entry name" value="CELL WALL MANNOPROTEIN CIS3-RELATED"/>
    <property type="match status" value="1"/>
</dbReference>
<name>A0A6G1H8P0_9PEZI</name>
<keyword evidence="3" id="KW-0964">Secreted</keyword>
<gene>
    <name evidence="7" type="ORF">K402DRAFT_350318</name>
</gene>
<keyword evidence="8" id="KW-1185">Reference proteome</keyword>
<dbReference type="InterPro" id="IPR054508">
    <property type="entry name" value="PIR1-like_C"/>
</dbReference>
<dbReference type="GO" id="GO:0031505">
    <property type="term" value="P:fungal-type cell wall organization"/>
    <property type="evidence" value="ECO:0007669"/>
    <property type="project" value="TreeGrafter"/>
</dbReference>
<dbReference type="InterPro" id="IPR051153">
    <property type="entry name" value="Yeast_CWMannoprotein_PIR"/>
</dbReference>
<dbReference type="AlphaFoldDB" id="A0A6G1H8P0"/>
<comment type="subcellular location">
    <subcellularLocation>
        <location evidence="1">Secreted</location>
        <location evidence="1">Cell wall</location>
    </subcellularLocation>
</comment>
<dbReference type="OrthoDB" id="5415592at2759"/>
<evidence type="ECO:0000313" key="8">
    <source>
        <dbReference type="Proteomes" id="UP000800041"/>
    </source>
</evidence>
<evidence type="ECO:0000256" key="5">
    <source>
        <dbReference type="ARBA" id="ARBA00038219"/>
    </source>
</evidence>